<gene>
    <name evidence="3" type="ORF">Rcae01_01044</name>
</gene>
<protein>
    <recommendedName>
        <fullName evidence="5">DinB family protein</fullName>
    </recommendedName>
</protein>
<evidence type="ECO:0000313" key="4">
    <source>
        <dbReference type="Proteomes" id="UP001416858"/>
    </source>
</evidence>
<dbReference type="InterPro" id="IPR007837">
    <property type="entry name" value="DinB"/>
</dbReference>
<evidence type="ECO:0008006" key="5">
    <source>
        <dbReference type="Google" id="ProtNLM"/>
    </source>
</evidence>
<accession>A0ABP9VK76</accession>
<evidence type="ECO:0000256" key="1">
    <source>
        <dbReference type="ARBA" id="ARBA00008635"/>
    </source>
</evidence>
<reference evidence="3 4" key="1">
    <citation type="submission" date="2024-02" db="EMBL/GenBank/DDBJ databases">
        <title>Rhodopirellula caenicola NBRC 110016.</title>
        <authorList>
            <person name="Ichikawa N."/>
            <person name="Katano-Makiyama Y."/>
            <person name="Hidaka K."/>
        </authorList>
    </citation>
    <scope>NUCLEOTIDE SEQUENCE [LARGE SCALE GENOMIC DNA]</scope>
    <source>
        <strain evidence="3 4">NBRC 110016</strain>
    </source>
</reference>
<sequence length="164" mass="18987">MDLVNCLLRHDAWTTKRILDICAELSVAELDRDFDIGHRTLRGTLDHIIHNMEIWSALMAQQEFERSTDQTVSGMAQRLANAESRLRKVAQDVAESNAWNQTWYDHLDFPPREKRFGTTIAHVITHSMHHRAQLLYMLRLCDVRDLPEGDVFSWEAETEGTPMG</sequence>
<keyword evidence="2" id="KW-0479">Metal-binding</keyword>
<comment type="similarity">
    <text evidence="1">Belongs to the DinB family.</text>
</comment>
<keyword evidence="4" id="KW-1185">Reference proteome</keyword>
<organism evidence="3 4">
    <name type="scientific">Novipirellula caenicola</name>
    <dbReference type="NCBI Taxonomy" id="1536901"/>
    <lineage>
        <taxon>Bacteria</taxon>
        <taxon>Pseudomonadati</taxon>
        <taxon>Planctomycetota</taxon>
        <taxon>Planctomycetia</taxon>
        <taxon>Pirellulales</taxon>
        <taxon>Pirellulaceae</taxon>
        <taxon>Novipirellula</taxon>
    </lineage>
</organism>
<dbReference type="PANTHER" id="PTHR37302:SF3">
    <property type="entry name" value="DAMAGE-INDUCIBLE PROTEIN DINB"/>
    <property type="match status" value="1"/>
</dbReference>
<dbReference type="SUPFAM" id="SSF109854">
    <property type="entry name" value="DinB/YfiT-like putative metalloenzymes"/>
    <property type="match status" value="1"/>
</dbReference>
<dbReference type="InterPro" id="IPR034660">
    <property type="entry name" value="DinB/YfiT-like"/>
</dbReference>
<dbReference type="RefSeq" id="WP_345682621.1">
    <property type="nucleotide sequence ID" value="NZ_BAABRO010000002.1"/>
</dbReference>
<dbReference type="Proteomes" id="UP001416858">
    <property type="component" value="Unassembled WGS sequence"/>
</dbReference>
<dbReference type="PANTHER" id="PTHR37302">
    <property type="entry name" value="SLR1116 PROTEIN"/>
    <property type="match status" value="1"/>
</dbReference>
<dbReference type="Pfam" id="PF05163">
    <property type="entry name" value="DinB"/>
    <property type="match status" value="1"/>
</dbReference>
<evidence type="ECO:0000313" key="3">
    <source>
        <dbReference type="EMBL" id="GAA5505599.1"/>
    </source>
</evidence>
<comment type="caution">
    <text evidence="3">The sequence shown here is derived from an EMBL/GenBank/DDBJ whole genome shotgun (WGS) entry which is preliminary data.</text>
</comment>
<dbReference type="EMBL" id="BAABRO010000002">
    <property type="protein sequence ID" value="GAA5505599.1"/>
    <property type="molecule type" value="Genomic_DNA"/>
</dbReference>
<evidence type="ECO:0000256" key="2">
    <source>
        <dbReference type="ARBA" id="ARBA00022723"/>
    </source>
</evidence>
<dbReference type="Gene3D" id="1.20.120.450">
    <property type="entry name" value="dinb family like domain"/>
    <property type="match status" value="1"/>
</dbReference>
<name>A0ABP9VK76_9BACT</name>
<proteinExistence type="inferred from homology"/>